<dbReference type="Proteomes" id="UP000186817">
    <property type="component" value="Unassembled WGS sequence"/>
</dbReference>
<dbReference type="AlphaFoldDB" id="A0A1Q9CY05"/>
<reference evidence="2 3" key="1">
    <citation type="submission" date="2016-02" db="EMBL/GenBank/DDBJ databases">
        <title>Genome analysis of coral dinoflagellate symbionts highlights evolutionary adaptations to a symbiotic lifestyle.</title>
        <authorList>
            <person name="Aranda M."/>
            <person name="Li Y."/>
            <person name="Liew Y.J."/>
            <person name="Baumgarten S."/>
            <person name="Simakov O."/>
            <person name="Wilson M."/>
            <person name="Piel J."/>
            <person name="Ashoor H."/>
            <person name="Bougouffa S."/>
            <person name="Bajic V.B."/>
            <person name="Ryu T."/>
            <person name="Ravasi T."/>
            <person name="Bayer T."/>
            <person name="Micklem G."/>
            <person name="Kim H."/>
            <person name="Bhak J."/>
            <person name="Lajeunesse T.C."/>
            <person name="Voolstra C.R."/>
        </authorList>
    </citation>
    <scope>NUCLEOTIDE SEQUENCE [LARGE SCALE GENOMIC DNA]</scope>
    <source>
        <strain evidence="2 3">CCMP2467</strain>
    </source>
</reference>
<gene>
    <name evidence="2" type="ORF">AK812_SmicGene30915</name>
</gene>
<comment type="caution">
    <text evidence="2">The sequence shown here is derived from an EMBL/GenBank/DDBJ whole genome shotgun (WGS) entry which is preliminary data.</text>
</comment>
<proteinExistence type="predicted"/>
<accession>A0A1Q9CY05</accession>
<evidence type="ECO:0000313" key="3">
    <source>
        <dbReference type="Proteomes" id="UP000186817"/>
    </source>
</evidence>
<feature type="signal peptide" evidence="1">
    <location>
        <begin position="1"/>
        <end position="21"/>
    </location>
</feature>
<keyword evidence="1" id="KW-0732">Signal</keyword>
<evidence type="ECO:0000313" key="2">
    <source>
        <dbReference type="EMBL" id="OLP87814.1"/>
    </source>
</evidence>
<feature type="chain" id="PRO_5013181044" evidence="1">
    <location>
        <begin position="22"/>
        <end position="160"/>
    </location>
</feature>
<keyword evidence="3" id="KW-1185">Reference proteome</keyword>
<name>A0A1Q9CY05_SYMMI</name>
<protein>
    <submittedName>
        <fullName evidence="2">Uncharacterized protein</fullName>
    </submittedName>
</protein>
<dbReference type="OrthoDB" id="430290at2759"/>
<evidence type="ECO:0000256" key="1">
    <source>
        <dbReference type="SAM" id="SignalP"/>
    </source>
</evidence>
<organism evidence="2 3">
    <name type="scientific">Symbiodinium microadriaticum</name>
    <name type="common">Dinoflagellate</name>
    <name type="synonym">Zooxanthella microadriatica</name>
    <dbReference type="NCBI Taxonomy" id="2951"/>
    <lineage>
        <taxon>Eukaryota</taxon>
        <taxon>Sar</taxon>
        <taxon>Alveolata</taxon>
        <taxon>Dinophyceae</taxon>
        <taxon>Suessiales</taxon>
        <taxon>Symbiodiniaceae</taxon>
        <taxon>Symbiodinium</taxon>
    </lineage>
</organism>
<sequence>MFLMSALCALLACASLPAAAATVLPRRKQYAAPSCSGRVTGHSFTSNFECVPPNNFMGTHWVKAFCNEVGGNVTFEQYEGAHCTGEVLANETFPSACASCDDPGYQCYGGGLRTVSISCISSGLSSRGSAGVSMSMILLSLVDSLCSHLATIARLVSISH</sequence>
<dbReference type="EMBL" id="LSRX01000841">
    <property type="protein sequence ID" value="OLP87814.1"/>
    <property type="molecule type" value="Genomic_DNA"/>
</dbReference>